<sequence length="413" mass="43208">MLSMVRSISPSLRASAMLSLPPNCGCNWSMSRLNSTITSAAAKSRSPTVMAGPRPNRPLRATSSTPQARKLRTSRPNRTLMTQDFEALRKESSMVPGESKRQPGRGSAPGKVTGIIRGGGWPRNSGIRLCCRQAVAFVWTKAPVGAIRALIAQKSLWELMIMSRRPLIAGNWKMNGLLADAIALAEGVAAKRKSQPDLACDMLVCPPFPLLGAVAAALAGSGVALGAQDCHAKVSGAHTGDTSPALLKDVGCSAVILGHSERRTDHAETDAQVKAKAAAAHAAGLLAIVCIGETLAQRDAGQTIEINKSQLKGSLPEGANADNTVIAYEPVWAIGTGRVATPEQAQEVHAAIRAELVKLIGESEAGKMRILYGGSMKPENAAQLIALPDVDGGLIGGAALKVEDFWAIARNCA</sequence>
<evidence type="ECO:0000256" key="10">
    <source>
        <dbReference type="SAM" id="MobiDB-lite"/>
    </source>
</evidence>
<dbReference type="HAMAP" id="MF_00147_B">
    <property type="entry name" value="TIM_B"/>
    <property type="match status" value="1"/>
</dbReference>
<dbReference type="UniPathway" id="UPA00138"/>
<dbReference type="AlphaFoldDB" id="A4TXN7"/>
<dbReference type="Pfam" id="PF00121">
    <property type="entry name" value="TIM"/>
    <property type="match status" value="1"/>
</dbReference>
<feature type="active site" description="Electrophile" evidence="9">
    <location>
        <position position="259"/>
    </location>
</feature>
<comment type="catalytic activity">
    <reaction evidence="9">
        <text>D-glyceraldehyde 3-phosphate = dihydroxyacetone phosphate</text>
        <dbReference type="Rhea" id="RHEA:18585"/>
        <dbReference type="ChEBI" id="CHEBI:57642"/>
        <dbReference type="ChEBI" id="CHEBI:59776"/>
        <dbReference type="EC" id="5.3.1.1"/>
    </reaction>
</comment>
<dbReference type="EMBL" id="CU459003">
    <property type="protein sequence ID" value="CAM75394.1"/>
    <property type="molecule type" value="Genomic_DNA"/>
</dbReference>
<evidence type="ECO:0000256" key="2">
    <source>
        <dbReference type="ARBA" id="ARBA00004680"/>
    </source>
</evidence>
<dbReference type="PROSITE" id="PS51440">
    <property type="entry name" value="TIM_2"/>
    <property type="match status" value="1"/>
</dbReference>
<dbReference type="InterPro" id="IPR000652">
    <property type="entry name" value="Triosephosphate_isomerase"/>
</dbReference>
<dbReference type="NCBIfam" id="TIGR00419">
    <property type="entry name" value="tim"/>
    <property type="match status" value="1"/>
</dbReference>
<dbReference type="GO" id="GO:0035556">
    <property type="term" value="P:intracellular signal transduction"/>
    <property type="evidence" value="ECO:0007669"/>
    <property type="project" value="InterPro"/>
</dbReference>
<comment type="subunit">
    <text evidence="9">Homodimer.</text>
</comment>
<evidence type="ECO:0000256" key="6">
    <source>
        <dbReference type="ARBA" id="ARBA00022490"/>
    </source>
</evidence>
<comment type="pathway">
    <text evidence="3">Carbohydrate metabolism; erythritol degradation.</text>
</comment>
<organism evidence="12">
    <name type="scientific">Magnetospirillum gryphiswaldense</name>
    <dbReference type="NCBI Taxonomy" id="55518"/>
    <lineage>
        <taxon>Bacteria</taxon>
        <taxon>Pseudomonadati</taxon>
        <taxon>Pseudomonadota</taxon>
        <taxon>Alphaproteobacteria</taxon>
        <taxon>Rhodospirillales</taxon>
        <taxon>Rhodospirillaceae</taxon>
        <taxon>Magnetospirillum</taxon>
    </lineage>
</organism>
<dbReference type="GO" id="GO:0006629">
    <property type="term" value="P:lipid metabolic process"/>
    <property type="evidence" value="ECO:0007669"/>
    <property type="project" value="InterPro"/>
</dbReference>
<evidence type="ECO:0000259" key="11">
    <source>
        <dbReference type="PROSITE" id="PS50008"/>
    </source>
</evidence>
<evidence type="ECO:0000313" key="12">
    <source>
        <dbReference type="EMBL" id="CAM75394.1"/>
    </source>
</evidence>
<dbReference type="GO" id="GO:0006094">
    <property type="term" value="P:gluconeogenesis"/>
    <property type="evidence" value="ECO:0007669"/>
    <property type="project" value="UniProtKB-UniRule"/>
</dbReference>
<comment type="pathway">
    <text evidence="9">Carbohydrate biosynthesis; gluconeogenesis.</text>
</comment>
<evidence type="ECO:0000256" key="8">
    <source>
        <dbReference type="ARBA" id="ARBA00023235"/>
    </source>
</evidence>
<feature type="region of interest" description="Disordered" evidence="10">
    <location>
        <begin position="41"/>
        <end position="77"/>
    </location>
</feature>
<comment type="function">
    <text evidence="9">Involved in the gluconeogenesis. Catalyzes stereospecifically the conversion of dihydroxyacetone phosphate (DHAP) to D-glyceraldehyde-3-phosphate (G3P).</text>
</comment>
<comment type="similarity">
    <text evidence="4 9">Belongs to the triosephosphate isomerase family.</text>
</comment>
<comment type="subcellular location">
    <subcellularLocation>
        <location evidence="9">Cytoplasm</location>
    </subcellularLocation>
</comment>
<keyword evidence="7 9" id="KW-0324">Glycolysis</keyword>
<evidence type="ECO:0000256" key="4">
    <source>
        <dbReference type="ARBA" id="ARBA00007422"/>
    </source>
</evidence>
<feature type="binding site" evidence="9">
    <location>
        <position position="335"/>
    </location>
    <ligand>
        <name>substrate</name>
    </ligand>
</feature>
<dbReference type="PROSITE" id="PS00171">
    <property type="entry name" value="TIM_1"/>
    <property type="match status" value="1"/>
</dbReference>
<protein>
    <recommendedName>
        <fullName evidence="9">Triosephosphate isomerase</fullName>
        <shortName evidence="9">TIM</shortName>
        <shortName evidence="9">TPI</shortName>
        <ecNumber evidence="9">5.3.1.1</ecNumber>
    </recommendedName>
    <alternativeName>
        <fullName evidence="9">Triose-phosphate isomerase</fullName>
    </alternativeName>
</protein>
<feature type="binding site" evidence="9">
    <location>
        <begin position="171"/>
        <end position="173"/>
    </location>
    <ligand>
        <name>substrate</name>
    </ligand>
</feature>
<dbReference type="PANTHER" id="PTHR21139:SF42">
    <property type="entry name" value="TRIOSEPHOSPHATE ISOMERASE"/>
    <property type="match status" value="1"/>
</dbReference>
<keyword evidence="5 9" id="KW-0312">Gluconeogenesis</keyword>
<accession>A4TXN7</accession>
<feature type="domain" description="PI-PLC Y-box" evidence="11">
    <location>
        <begin position="295"/>
        <end position="379"/>
    </location>
</feature>
<dbReference type="GO" id="GO:0004807">
    <property type="term" value="F:triose-phosphate isomerase activity"/>
    <property type="evidence" value="ECO:0007669"/>
    <property type="project" value="UniProtKB-UniRule"/>
</dbReference>
<dbReference type="PROSITE" id="PS50008">
    <property type="entry name" value="PIPLC_Y_DOMAIN"/>
    <property type="match status" value="1"/>
</dbReference>
<dbReference type="SUPFAM" id="SSF51351">
    <property type="entry name" value="Triosephosphate isomerase (TIM)"/>
    <property type="match status" value="1"/>
</dbReference>
<dbReference type="GO" id="GO:0006096">
    <property type="term" value="P:glycolytic process"/>
    <property type="evidence" value="ECO:0007669"/>
    <property type="project" value="UniProtKB-UniRule"/>
</dbReference>
<dbReference type="InterPro" id="IPR020861">
    <property type="entry name" value="Triosephosphate_isomerase_AS"/>
</dbReference>
<proteinExistence type="inferred from homology"/>
<dbReference type="GO" id="GO:0004435">
    <property type="term" value="F:phosphatidylinositol-4,5-bisphosphate phospholipase C activity"/>
    <property type="evidence" value="ECO:0007669"/>
    <property type="project" value="InterPro"/>
</dbReference>
<feature type="region of interest" description="Disordered" evidence="10">
    <location>
        <begin position="90"/>
        <end position="112"/>
    </location>
</feature>
<evidence type="ECO:0000256" key="9">
    <source>
        <dbReference type="HAMAP-Rule" id="MF_00147"/>
    </source>
</evidence>
<comment type="pathway">
    <text evidence="2 9">Carbohydrate degradation; glycolysis; D-glyceraldehyde 3-phosphate from glycerone phosphate: step 1/1.</text>
</comment>
<evidence type="ECO:0000256" key="3">
    <source>
        <dbReference type="ARBA" id="ARBA00004939"/>
    </source>
</evidence>
<dbReference type="GO" id="GO:0005829">
    <property type="term" value="C:cytosol"/>
    <property type="evidence" value="ECO:0007669"/>
    <property type="project" value="TreeGrafter"/>
</dbReference>
<dbReference type="InterPro" id="IPR035990">
    <property type="entry name" value="TIM_sf"/>
</dbReference>
<dbReference type="GO" id="GO:0046166">
    <property type="term" value="P:glyceraldehyde-3-phosphate biosynthetic process"/>
    <property type="evidence" value="ECO:0007669"/>
    <property type="project" value="TreeGrafter"/>
</dbReference>
<dbReference type="EC" id="5.3.1.1" evidence="9"/>
<dbReference type="InterPro" id="IPR022896">
    <property type="entry name" value="TrioseP_Isoase_bac/euk"/>
</dbReference>
<dbReference type="FunFam" id="3.20.20.70:FF:000016">
    <property type="entry name" value="Triosephosphate isomerase"/>
    <property type="match status" value="1"/>
</dbReference>
<keyword evidence="8 9" id="KW-0413">Isomerase</keyword>
<feature type="binding site" evidence="9">
    <location>
        <position position="375"/>
    </location>
    <ligand>
        <name>substrate</name>
    </ligand>
</feature>
<dbReference type="Gene3D" id="3.20.20.70">
    <property type="entry name" value="Aldolase class I"/>
    <property type="match status" value="1"/>
</dbReference>
<feature type="binding site" evidence="9">
    <location>
        <begin position="396"/>
        <end position="397"/>
    </location>
    <ligand>
        <name>substrate</name>
    </ligand>
</feature>
<evidence type="ECO:0000256" key="5">
    <source>
        <dbReference type="ARBA" id="ARBA00022432"/>
    </source>
</evidence>
<keyword evidence="6 9" id="KW-0963">Cytoplasm</keyword>
<dbReference type="PANTHER" id="PTHR21139">
    <property type="entry name" value="TRIOSEPHOSPHATE ISOMERASE"/>
    <property type="match status" value="1"/>
</dbReference>
<dbReference type="CDD" id="cd00311">
    <property type="entry name" value="TIM"/>
    <property type="match status" value="1"/>
</dbReference>
<dbReference type="GO" id="GO:0019563">
    <property type="term" value="P:glycerol catabolic process"/>
    <property type="evidence" value="ECO:0007669"/>
    <property type="project" value="TreeGrafter"/>
</dbReference>
<gene>
    <name evidence="9 12" type="primary">tpiA</name>
    <name evidence="12" type="ORF">MGR_0565</name>
</gene>
<reference evidence="12" key="1">
    <citation type="journal article" date="2007" name="J. Bacteriol.">
        <title>Comparative genome analysis of four magnetotactic bacteria reveals a complex set of group-specific genes implicated in magnetosome biomineralization and function.</title>
        <authorList>
            <person name="Richter M."/>
            <person name="Kube M."/>
            <person name="Bazylinski D.A."/>
            <person name="Lombardot T."/>
            <person name="Gloeckner F.O."/>
            <person name="Reinhardt R."/>
            <person name="Schueler D."/>
        </authorList>
    </citation>
    <scope>NUCLEOTIDE SEQUENCE</scope>
    <source>
        <strain evidence="12">MSR-1</strain>
    </source>
</reference>
<evidence type="ECO:0000256" key="7">
    <source>
        <dbReference type="ARBA" id="ARBA00023152"/>
    </source>
</evidence>
<evidence type="ECO:0000256" key="1">
    <source>
        <dbReference type="ARBA" id="ARBA00000148"/>
    </source>
</evidence>
<dbReference type="UniPathway" id="UPA01066"/>
<dbReference type="UniPathway" id="UPA00109">
    <property type="reaction ID" value="UER00189"/>
</dbReference>
<dbReference type="InterPro" id="IPR001711">
    <property type="entry name" value="PLipase_C_Pinositol-sp_Y"/>
</dbReference>
<feature type="active site" description="Proton acceptor" evidence="9">
    <location>
        <position position="329"/>
    </location>
</feature>
<dbReference type="InterPro" id="IPR013785">
    <property type="entry name" value="Aldolase_TIM"/>
</dbReference>
<comment type="catalytic activity">
    <reaction evidence="1">
        <text>L-erythrulose 1-phosphate = D-erythrulose 4-phosphate</text>
        <dbReference type="Rhea" id="RHEA:49588"/>
        <dbReference type="ChEBI" id="CHEBI:58002"/>
        <dbReference type="ChEBI" id="CHEBI:90796"/>
        <dbReference type="EC" id="5.3.1.33"/>
    </reaction>
</comment>
<name>A4TXN7_9PROT</name>